<evidence type="ECO:0008006" key="4">
    <source>
        <dbReference type="Google" id="ProtNLM"/>
    </source>
</evidence>
<gene>
    <name evidence="2" type="ORF">BKG93_04710</name>
</gene>
<feature type="compositionally biased region" description="Low complexity" evidence="1">
    <location>
        <begin position="189"/>
        <end position="205"/>
    </location>
</feature>
<protein>
    <recommendedName>
        <fullName evidence="4">Lipoprotein</fullName>
    </recommendedName>
</protein>
<sequence>MKKKNQILVTLSIVALLGGCSEEEVQRDVYHSLDDCLADWKRIELCEADKNTENSQSSPTNMPAQSQQNNSLSGLGLRNNGENPNAVNGEWQNANQTNATETESDNVNGETTANAESSDPSLGAAIAGGVMGYMAARAVSSFLGPSYHPSNRAVSTPSGQVIQPQTNRSVGKPMLVKGNAGSMNSKPVSRGGFSSPSNSNRSSGG</sequence>
<dbReference type="PROSITE" id="PS51257">
    <property type="entry name" value="PROKAR_LIPOPROTEIN"/>
    <property type="match status" value="1"/>
</dbReference>
<evidence type="ECO:0000256" key="1">
    <source>
        <dbReference type="SAM" id="MobiDB-lite"/>
    </source>
</evidence>
<proteinExistence type="predicted"/>
<comment type="caution">
    <text evidence="2">The sequence shown here is derived from an EMBL/GenBank/DDBJ whole genome shotgun (WGS) entry which is preliminary data.</text>
</comment>
<organism evidence="2 3">
    <name type="scientific">Rodentibacter ratti</name>
    <dbReference type="NCBI Taxonomy" id="1906745"/>
    <lineage>
        <taxon>Bacteria</taxon>
        <taxon>Pseudomonadati</taxon>
        <taxon>Pseudomonadota</taxon>
        <taxon>Gammaproteobacteria</taxon>
        <taxon>Pasteurellales</taxon>
        <taxon>Pasteurellaceae</taxon>
        <taxon>Rodentibacter</taxon>
    </lineage>
</organism>
<feature type="compositionally biased region" description="Polar residues" evidence="1">
    <location>
        <begin position="150"/>
        <end position="169"/>
    </location>
</feature>
<feature type="region of interest" description="Disordered" evidence="1">
    <location>
        <begin position="50"/>
        <end position="121"/>
    </location>
</feature>
<feature type="compositionally biased region" description="Low complexity" evidence="1">
    <location>
        <begin position="69"/>
        <end position="83"/>
    </location>
</feature>
<dbReference type="RefSeq" id="WP_077475706.1">
    <property type="nucleotide sequence ID" value="NZ_MLAH01000023.1"/>
</dbReference>
<feature type="compositionally biased region" description="Polar residues" evidence="1">
    <location>
        <begin position="90"/>
        <end position="120"/>
    </location>
</feature>
<accession>A0A1V3L6U1</accession>
<evidence type="ECO:0000313" key="2">
    <source>
        <dbReference type="EMBL" id="OOF85320.1"/>
    </source>
</evidence>
<reference evidence="2 3" key="1">
    <citation type="submission" date="2016-10" db="EMBL/GenBank/DDBJ databases">
        <title>Rodentibacter gen. nov. and new species.</title>
        <authorList>
            <person name="Christensen H."/>
        </authorList>
    </citation>
    <scope>NUCLEOTIDE SEQUENCE [LARGE SCALE GENOMIC DNA]</scope>
    <source>
        <strain evidence="2 3">Ppn157</strain>
    </source>
</reference>
<dbReference type="Proteomes" id="UP000189549">
    <property type="component" value="Unassembled WGS sequence"/>
</dbReference>
<name>A0A1V3L6U1_9PAST</name>
<dbReference type="EMBL" id="MLAH01000023">
    <property type="protein sequence ID" value="OOF85320.1"/>
    <property type="molecule type" value="Genomic_DNA"/>
</dbReference>
<feature type="region of interest" description="Disordered" evidence="1">
    <location>
        <begin position="150"/>
        <end position="205"/>
    </location>
</feature>
<evidence type="ECO:0000313" key="3">
    <source>
        <dbReference type="Proteomes" id="UP000189549"/>
    </source>
</evidence>
<dbReference type="STRING" id="1906745.BKG94_02900"/>
<feature type="compositionally biased region" description="Polar residues" evidence="1">
    <location>
        <begin position="53"/>
        <end position="68"/>
    </location>
</feature>
<dbReference type="AlphaFoldDB" id="A0A1V3L6U1"/>